<dbReference type="Gene3D" id="3.40.50.300">
    <property type="entry name" value="P-loop containing nucleotide triphosphate hydrolases"/>
    <property type="match status" value="1"/>
</dbReference>
<evidence type="ECO:0000313" key="8">
    <source>
        <dbReference type="Proteomes" id="UP000516046"/>
    </source>
</evidence>
<dbReference type="CDD" id="cd03112">
    <property type="entry name" value="CobW-like"/>
    <property type="match status" value="1"/>
</dbReference>
<accession>A0A7G9WF36</accession>
<evidence type="ECO:0000256" key="5">
    <source>
        <dbReference type="ARBA" id="ARBA00049117"/>
    </source>
</evidence>
<dbReference type="SMART" id="SM00833">
    <property type="entry name" value="CobW_C"/>
    <property type="match status" value="1"/>
</dbReference>
<dbReference type="Pfam" id="PF07683">
    <property type="entry name" value="CobW_C"/>
    <property type="match status" value="1"/>
</dbReference>
<dbReference type="Pfam" id="PF02492">
    <property type="entry name" value="cobW"/>
    <property type="match status" value="1"/>
</dbReference>
<evidence type="ECO:0000259" key="6">
    <source>
        <dbReference type="SMART" id="SM00833"/>
    </source>
</evidence>
<dbReference type="Proteomes" id="UP000516046">
    <property type="component" value="Chromosome"/>
</dbReference>
<name>A0A7G9WF36_9FIRM</name>
<evidence type="ECO:0000256" key="2">
    <source>
        <dbReference type="ARBA" id="ARBA00022801"/>
    </source>
</evidence>
<dbReference type="KEGG" id="caml:H6X83_10110"/>
<keyword evidence="1" id="KW-0547">Nucleotide-binding</keyword>
<dbReference type="PANTHER" id="PTHR43603:SF1">
    <property type="entry name" value="ZINC-REGULATED GTPASE METALLOPROTEIN ACTIVATOR 1"/>
    <property type="match status" value="1"/>
</dbReference>
<dbReference type="RefSeq" id="WP_212506366.1">
    <property type="nucleotide sequence ID" value="NZ_CP060696.1"/>
</dbReference>
<proteinExistence type="inferred from homology"/>
<keyword evidence="8" id="KW-1185">Reference proteome</keyword>
<dbReference type="InterPro" id="IPR003495">
    <property type="entry name" value="CobW/HypB/UreG_nucleotide-bd"/>
</dbReference>
<protein>
    <submittedName>
        <fullName evidence="7">GTP-binding protein</fullName>
    </submittedName>
</protein>
<dbReference type="InterPro" id="IPR036627">
    <property type="entry name" value="CobW-likC_sf"/>
</dbReference>
<sequence length="376" mass="41887">MSKEVGAGKKPVVLLTGYLGSGKTTVLNELLKNEMGRKIAVIVNDIGSINIDAGILKNGGTAAEKEEMIELQNGCICCTLQNQFMKEIDRLAGSPEIEAVFVEASGVSNPENIAEGFQVYEEMMPQSPIYLSSVVTVADADRIYTEFLGKMEAAEAGDETEEDPDIINLVMDQIEYCGLIILNKCDLLSRGQIDRVKKVLQELQPEAEIVEAVQGKVNPSAILNCGRFDYEKAGRSSLVSRTLNSSAGAQETDTDCGITSFLFEERRPFDYDRFSDFLQNDYPEEIIRAKGYVWFADDDIHVQLFEQAGRNASVTEVSNWVCALPKESQQEILREHPNAMDDWDETYGDRMNQIVFIGRGYEKSAILRQLKKCLSK</sequence>
<gene>
    <name evidence="7" type="ORF">H6X83_10110</name>
</gene>
<evidence type="ECO:0000256" key="4">
    <source>
        <dbReference type="ARBA" id="ARBA00034320"/>
    </source>
</evidence>
<keyword evidence="2" id="KW-0378">Hydrolase</keyword>
<feature type="domain" description="CobW C-terminal" evidence="6">
    <location>
        <begin position="258"/>
        <end position="374"/>
    </location>
</feature>
<dbReference type="InterPro" id="IPR051927">
    <property type="entry name" value="Zn_Chap_cDPG_Synth"/>
</dbReference>
<dbReference type="InterPro" id="IPR027417">
    <property type="entry name" value="P-loop_NTPase"/>
</dbReference>
<evidence type="ECO:0000256" key="1">
    <source>
        <dbReference type="ARBA" id="ARBA00022741"/>
    </source>
</evidence>
<evidence type="ECO:0000256" key="3">
    <source>
        <dbReference type="ARBA" id="ARBA00023186"/>
    </source>
</evidence>
<dbReference type="GO" id="GO:0016787">
    <property type="term" value="F:hydrolase activity"/>
    <property type="evidence" value="ECO:0007669"/>
    <property type="project" value="UniProtKB-KW"/>
</dbReference>
<dbReference type="PANTHER" id="PTHR43603">
    <property type="entry name" value="COBW DOMAIN-CONTAINING PROTEIN DDB_G0274527"/>
    <property type="match status" value="1"/>
</dbReference>
<reference evidence="7 8" key="1">
    <citation type="submission" date="2020-08" db="EMBL/GenBank/DDBJ databases">
        <authorList>
            <person name="Ren C."/>
            <person name="Gu Y."/>
            <person name="Xu Y."/>
        </authorList>
    </citation>
    <scope>NUCLEOTIDE SEQUENCE [LARGE SCALE GENOMIC DNA]</scope>
    <source>
        <strain evidence="7 8">LBM18003</strain>
    </source>
</reference>
<organism evidence="7 8">
    <name type="scientific">Caproicibacterium amylolyticum</name>
    <dbReference type="NCBI Taxonomy" id="2766537"/>
    <lineage>
        <taxon>Bacteria</taxon>
        <taxon>Bacillati</taxon>
        <taxon>Bacillota</taxon>
        <taxon>Clostridia</taxon>
        <taxon>Eubacteriales</taxon>
        <taxon>Oscillospiraceae</taxon>
        <taxon>Caproicibacterium</taxon>
    </lineage>
</organism>
<comment type="catalytic activity">
    <reaction evidence="5">
        <text>GTP + H2O = GDP + phosphate + H(+)</text>
        <dbReference type="Rhea" id="RHEA:19669"/>
        <dbReference type="ChEBI" id="CHEBI:15377"/>
        <dbReference type="ChEBI" id="CHEBI:15378"/>
        <dbReference type="ChEBI" id="CHEBI:37565"/>
        <dbReference type="ChEBI" id="CHEBI:43474"/>
        <dbReference type="ChEBI" id="CHEBI:58189"/>
    </reaction>
    <physiologicalReaction direction="left-to-right" evidence="5">
        <dbReference type="Rhea" id="RHEA:19670"/>
    </physiologicalReaction>
</comment>
<dbReference type="EMBL" id="CP060696">
    <property type="protein sequence ID" value="QNO17298.1"/>
    <property type="molecule type" value="Genomic_DNA"/>
</dbReference>
<dbReference type="InterPro" id="IPR011629">
    <property type="entry name" value="CobW-like_C"/>
</dbReference>
<evidence type="ECO:0000313" key="7">
    <source>
        <dbReference type="EMBL" id="QNO17298.1"/>
    </source>
</evidence>
<dbReference type="GO" id="GO:0000166">
    <property type="term" value="F:nucleotide binding"/>
    <property type="evidence" value="ECO:0007669"/>
    <property type="project" value="UniProtKB-KW"/>
</dbReference>
<dbReference type="AlphaFoldDB" id="A0A7G9WF36"/>
<dbReference type="Gene3D" id="3.30.1220.10">
    <property type="entry name" value="CobW-like, C-terminal domain"/>
    <property type="match status" value="1"/>
</dbReference>
<keyword evidence="3" id="KW-0143">Chaperone</keyword>
<comment type="similarity">
    <text evidence="4">Belongs to the SIMIBI class G3E GTPase family. ZNG1 subfamily.</text>
</comment>
<dbReference type="SUPFAM" id="SSF52540">
    <property type="entry name" value="P-loop containing nucleoside triphosphate hydrolases"/>
    <property type="match status" value="1"/>
</dbReference>